<accession>A0ABR0EZN8</accession>
<dbReference type="Proteomes" id="UP001305779">
    <property type="component" value="Unassembled WGS sequence"/>
</dbReference>
<sequence>MVVLSSLVVVIQVFVVIPLDVMSSVETPVGTVVIVDVIAGVSEAVLVEVDVAEVDTIAPGRDVVLPSIFRMPEEAKDIETEPLVKADPPGVRVKDPMMIPEPLPDAMMLGASVMPVLVVEVVEVVSPVVEVVTLVPRRTLLDDDVVPLLIKFALDIDEDCDEPLVEDEEELLVVSWLEMELEEEERLVELQVVSVELDRLKLVVEDTAVPAVPGIFEEVAFA</sequence>
<name>A0ABR0EZN8_ZASCE</name>
<protein>
    <submittedName>
        <fullName evidence="2">Uncharacterized protein</fullName>
    </submittedName>
</protein>
<organism evidence="2 3">
    <name type="scientific">Zasmidium cellare</name>
    <name type="common">Wine cellar mold</name>
    <name type="synonym">Racodium cellare</name>
    <dbReference type="NCBI Taxonomy" id="395010"/>
    <lineage>
        <taxon>Eukaryota</taxon>
        <taxon>Fungi</taxon>
        <taxon>Dikarya</taxon>
        <taxon>Ascomycota</taxon>
        <taxon>Pezizomycotina</taxon>
        <taxon>Dothideomycetes</taxon>
        <taxon>Dothideomycetidae</taxon>
        <taxon>Mycosphaerellales</taxon>
        <taxon>Mycosphaerellaceae</taxon>
        <taxon>Zasmidium</taxon>
    </lineage>
</organism>
<keyword evidence="1" id="KW-0732">Signal</keyword>
<evidence type="ECO:0000313" key="3">
    <source>
        <dbReference type="Proteomes" id="UP001305779"/>
    </source>
</evidence>
<dbReference type="EMBL" id="JAXOVC010000001">
    <property type="protein sequence ID" value="KAK4507121.1"/>
    <property type="molecule type" value="Genomic_DNA"/>
</dbReference>
<comment type="caution">
    <text evidence="2">The sequence shown here is derived from an EMBL/GenBank/DDBJ whole genome shotgun (WGS) entry which is preliminary data.</text>
</comment>
<reference evidence="2 3" key="1">
    <citation type="journal article" date="2023" name="G3 (Bethesda)">
        <title>A chromosome-level genome assembly of Zasmidium syzygii isolated from banana leaves.</title>
        <authorList>
            <person name="van Westerhoven A.C."/>
            <person name="Mehrabi R."/>
            <person name="Talebi R."/>
            <person name="Steentjes M.B.F."/>
            <person name="Corcolon B."/>
            <person name="Chong P.A."/>
            <person name="Kema G.H.J."/>
            <person name="Seidl M.F."/>
        </authorList>
    </citation>
    <scope>NUCLEOTIDE SEQUENCE [LARGE SCALE GENOMIC DNA]</scope>
    <source>
        <strain evidence="2 3">P124</strain>
    </source>
</reference>
<evidence type="ECO:0000313" key="2">
    <source>
        <dbReference type="EMBL" id="KAK4507121.1"/>
    </source>
</evidence>
<feature type="chain" id="PRO_5046577719" evidence="1">
    <location>
        <begin position="24"/>
        <end position="222"/>
    </location>
</feature>
<evidence type="ECO:0000256" key="1">
    <source>
        <dbReference type="SAM" id="SignalP"/>
    </source>
</evidence>
<proteinExistence type="predicted"/>
<gene>
    <name evidence="2" type="ORF">PRZ48_000855</name>
</gene>
<feature type="signal peptide" evidence="1">
    <location>
        <begin position="1"/>
        <end position="23"/>
    </location>
</feature>
<keyword evidence="3" id="KW-1185">Reference proteome</keyword>